<feature type="region of interest" description="Disordered" evidence="4">
    <location>
        <begin position="1"/>
        <end position="33"/>
    </location>
</feature>
<sequence length="284" mass="30765">MNTSHKTAPRTSSSSSRTPNDILIHNTRKGPISTKQQVQRIGTAAERSYVKSTKLKNILVNGQEQEQLMKACGEGDLDKDLIRDTKLRSPLLIACASGHAEMVRLLVKFGADVNNPVGDIVGNRPMDLAVVANNFDTVLTLLELGAVIQRPAATKSSFSSNHGSGMDTNESKCPPPIPHRLGRTPLDLAQSRLNLLSQNDQSAGGDVVPQVIKIINLLKYYAKQVPSTCKATAPQSISATIPDPMQELDELTAKLSTIGLQESNRNQEKDLIKDLGDVISKLQL</sequence>
<evidence type="ECO:0000313" key="5">
    <source>
        <dbReference type="EMBL" id="ORZ21483.1"/>
    </source>
</evidence>
<gene>
    <name evidence="5" type="ORF">BCR42DRAFT_407624</name>
</gene>
<dbReference type="PROSITE" id="PS50088">
    <property type="entry name" value="ANK_REPEAT"/>
    <property type="match status" value="1"/>
</dbReference>
<feature type="compositionally biased region" description="Low complexity" evidence="4">
    <location>
        <begin position="9"/>
        <end position="19"/>
    </location>
</feature>
<dbReference type="Pfam" id="PF12796">
    <property type="entry name" value="Ank_2"/>
    <property type="match status" value="1"/>
</dbReference>
<evidence type="ECO:0000256" key="3">
    <source>
        <dbReference type="PROSITE-ProRule" id="PRU00023"/>
    </source>
</evidence>
<keyword evidence="6" id="KW-1185">Reference proteome</keyword>
<dbReference type="SMART" id="SM00248">
    <property type="entry name" value="ANK"/>
    <property type="match status" value="2"/>
</dbReference>
<dbReference type="InterPro" id="IPR002110">
    <property type="entry name" value="Ankyrin_rpt"/>
</dbReference>
<dbReference type="Gene3D" id="1.25.40.20">
    <property type="entry name" value="Ankyrin repeat-containing domain"/>
    <property type="match status" value="1"/>
</dbReference>
<evidence type="ECO:0000256" key="2">
    <source>
        <dbReference type="ARBA" id="ARBA00023043"/>
    </source>
</evidence>
<proteinExistence type="predicted"/>
<evidence type="ECO:0000313" key="6">
    <source>
        <dbReference type="Proteomes" id="UP000193560"/>
    </source>
</evidence>
<evidence type="ECO:0000256" key="4">
    <source>
        <dbReference type="SAM" id="MobiDB-lite"/>
    </source>
</evidence>
<dbReference type="STRING" id="90262.A0A1X2IU48"/>
<dbReference type="PROSITE" id="PS50297">
    <property type="entry name" value="ANK_REP_REGION"/>
    <property type="match status" value="1"/>
</dbReference>
<evidence type="ECO:0000256" key="1">
    <source>
        <dbReference type="ARBA" id="ARBA00022737"/>
    </source>
</evidence>
<accession>A0A1X2IU48</accession>
<protein>
    <submittedName>
        <fullName evidence="5">Uncharacterized protein</fullName>
    </submittedName>
</protein>
<dbReference type="OrthoDB" id="341259at2759"/>
<comment type="caution">
    <text evidence="5">The sequence shown here is derived from an EMBL/GenBank/DDBJ whole genome shotgun (WGS) entry which is preliminary data.</text>
</comment>
<dbReference type="PANTHER" id="PTHR24171">
    <property type="entry name" value="ANKYRIN REPEAT DOMAIN-CONTAINING PROTEIN 39-RELATED"/>
    <property type="match status" value="1"/>
</dbReference>
<dbReference type="AlphaFoldDB" id="A0A1X2IU48"/>
<dbReference type="EMBL" id="MCGE01000005">
    <property type="protein sequence ID" value="ORZ21483.1"/>
    <property type="molecule type" value="Genomic_DNA"/>
</dbReference>
<name>A0A1X2IU48_9FUNG</name>
<dbReference type="InterPro" id="IPR036770">
    <property type="entry name" value="Ankyrin_rpt-contain_sf"/>
</dbReference>
<dbReference type="SUPFAM" id="SSF48403">
    <property type="entry name" value="Ankyrin repeat"/>
    <property type="match status" value="1"/>
</dbReference>
<reference evidence="5 6" key="1">
    <citation type="submission" date="2016-07" db="EMBL/GenBank/DDBJ databases">
        <title>Pervasive Adenine N6-methylation of Active Genes in Fungi.</title>
        <authorList>
            <consortium name="DOE Joint Genome Institute"/>
            <person name="Mondo S.J."/>
            <person name="Dannebaum R.O."/>
            <person name="Kuo R.C."/>
            <person name="Labutti K."/>
            <person name="Haridas S."/>
            <person name="Kuo A."/>
            <person name="Salamov A."/>
            <person name="Ahrendt S.R."/>
            <person name="Lipzen A."/>
            <person name="Sullivan W."/>
            <person name="Andreopoulos W.B."/>
            <person name="Clum A."/>
            <person name="Lindquist E."/>
            <person name="Daum C."/>
            <person name="Ramamoorthy G.K."/>
            <person name="Gryganskyi A."/>
            <person name="Culley D."/>
            <person name="Magnuson J.K."/>
            <person name="James T.Y."/>
            <person name="O'Malley M.A."/>
            <person name="Stajich J.E."/>
            <person name="Spatafora J.W."/>
            <person name="Visel A."/>
            <person name="Grigoriev I.V."/>
        </authorList>
    </citation>
    <scope>NUCLEOTIDE SEQUENCE [LARGE SCALE GENOMIC DNA]</scope>
    <source>
        <strain evidence="5 6">NRRL 1336</strain>
    </source>
</reference>
<organism evidence="5 6">
    <name type="scientific">Absidia repens</name>
    <dbReference type="NCBI Taxonomy" id="90262"/>
    <lineage>
        <taxon>Eukaryota</taxon>
        <taxon>Fungi</taxon>
        <taxon>Fungi incertae sedis</taxon>
        <taxon>Mucoromycota</taxon>
        <taxon>Mucoromycotina</taxon>
        <taxon>Mucoromycetes</taxon>
        <taxon>Mucorales</taxon>
        <taxon>Cunninghamellaceae</taxon>
        <taxon>Absidia</taxon>
    </lineage>
</organism>
<dbReference type="Proteomes" id="UP000193560">
    <property type="component" value="Unassembled WGS sequence"/>
</dbReference>
<feature type="repeat" description="ANK" evidence="3">
    <location>
        <begin position="86"/>
        <end position="114"/>
    </location>
</feature>
<keyword evidence="2 3" id="KW-0040">ANK repeat</keyword>
<keyword evidence="1" id="KW-0677">Repeat</keyword>